<evidence type="ECO:0000313" key="3">
    <source>
        <dbReference type="Proteomes" id="UP001162131"/>
    </source>
</evidence>
<gene>
    <name evidence="2" type="ORF">BSTOLATCC_MIC59700</name>
</gene>
<accession>A0AAU9K2Y5</accession>
<name>A0AAU9K2Y5_9CILI</name>
<organism evidence="2 3">
    <name type="scientific">Blepharisma stoltei</name>
    <dbReference type="NCBI Taxonomy" id="1481888"/>
    <lineage>
        <taxon>Eukaryota</taxon>
        <taxon>Sar</taxon>
        <taxon>Alveolata</taxon>
        <taxon>Ciliophora</taxon>
        <taxon>Postciliodesmatophora</taxon>
        <taxon>Heterotrichea</taxon>
        <taxon>Heterotrichida</taxon>
        <taxon>Blepharismidae</taxon>
        <taxon>Blepharisma</taxon>
    </lineage>
</organism>
<reference evidence="2" key="1">
    <citation type="submission" date="2021-09" db="EMBL/GenBank/DDBJ databases">
        <authorList>
            <consortium name="AG Swart"/>
            <person name="Singh M."/>
            <person name="Singh A."/>
            <person name="Seah K."/>
            <person name="Emmerich C."/>
        </authorList>
    </citation>
    <scope>NUCLEOTIDE SEQUENCE</scope>
    <source>
        <strain evidence="2">ATCC30299</strain>
    </source>
</reference>
<comment type="caution">
    <text evidence="2">The sequence shown here is derived from an EMBL/GenBank/DDBJ whole genome shotgun (WGS) entry which is preliminary data.</text>
</comment>
<dbReference type="EMBL" id="CAJZBQ010000057">
    <property type="protein sequence ID" value="CAG9333891.1"/>
    <property type="molecule type" value="Genomic_DNA"/>
</dbReference>
<feature type="compositionally biased region" description="Low complexity" evidence="1">
    <location>
        <begin position="26"/>
        <end position="36"/>
    </location>
</feature>
<evidence type="ECO:0000256" key="1">
    <source>
        <dbReference type="SAM" id="MobiDB-lite"/>
    </source>
</evidence>
<protein>
    <submittedName>
        <fullName evidence="2">Uncharacterized protein</fullName>
    </submittedName>
</protein>
<sequence>MNCFIVCIKAIKKKSTKQILPKPEETSNSPSSQTPNNRDHSRSLSLISILSDSSKLPDDSVDLSSNVPYVQRKRPKVYNLRNNSITVRHTKTNEVVSSQKTRFIRILKNCPSPQPTAQVKN</sequence>
<dbReference type="AlphaFoldDB" id="A0AAU9K2Y5"/>
<keyword evidence="3" id="KW-1185">Reference proteome</keyword>
<proteinExistence type="predicted"/>
<dbReference type="Proteomes" id="UP001162131">
    <property type="component" value="Unassembled WGS sequence"/>
</dbReference>
<evidence type="ECO:0000313" key="2">
    <source>
        <dbReference type="EMBL" id="CAG9333891.1"/>
    </source>
</evidence>
<feature type="region of interest" description="Disordered" evidence="1">
    <location>
        <begin position="16"/>
        <end position="45"/>
    </location>
</feature>